<feature type="repeat" description="PPR" evidence="2">
    <location>
        <begin position="263"/>
        <end position="297"/>
    </location>
</feature>
<dbReference type="SMART" id="SM00584">
    <property type="entry name" value="TLDc"/>
    <property type="match status" value="1"/>
</dbReference>
<dbReference type="GO" id="GO:0099402">
    <property type="term" value="P:plant organ development"/>
    <property type="evidence" value="ECO:0007669"/>
    <property type="project" value="UniProtKB-ARBA"/>
</dbReference>
<dbReference type="AlphaFoldDB" id="A0A9E7K2A5"/>
<dbReference type="GO" id="GO:0009451">
    <property type="term" value="P:RNA modification"/>
    <property type="evidence" value="ECO:0007669"/>
    <property type="project" value="InterPro"/>
</dbReference>
<feature type="region of interest" description="Disordered" evidence="3">
    <location>
        <begin position="651"/>
        <end position="672"/>
    </location>
</feature>
<dbReference type="Pfam" id="PF01535">
    <property type="entry name" value="PPR"/>
    <property type="match status" value="2"/>
</dbReference>
<dbReference type="InterPro" id="IPR046960">
    <property type="entry name" value="PPR_At4g14850-like_plant"/>
</dbReference>
<name>A0A9E7K2A5_9LILI</name>
<dbReference type="EMBL" id="CP097507">
    <property type="protein sequence ID" value="URE00967.1"/>
    <property type="molecule type" value="Genomic_DNA"/>
</dbReference>
<dbReference type="PROSITE" id="PS51375">
    <property type="entry name" value="PPR"/>
    <property type="match status" value="2"/>
</dbReference>
<dbReference type="NCBIfam" id="TIGR00756">
    <property type="entry name" value="PPR"/>
    <property type="match status" value="1"/>
</dbReference>
<evidence type="ECO:0000256" key="2">
    <source>
        <dbReference type="PROSITE-ProRule" id="PRU00708"/>
    </source>
</evidence>
<dbReference type="GO" id="GO:0003723">
    <property type="term" value="F:RNA binding"/>
    <property type="evidence" value="ECO:0007669"/>
    <property type="project" value="InterPro"/>
</dbReference>
<dbReference type="GO" id="GO:0008270">
    <property type="term" value="F:zinc ion binding"/>
    <property type="evidence" value="ECO:0007669"/>
    <property type="project" value="InterPro"/>
</dbReference>
<dbReference type="Pfam" id="PF07534">
    <property type="entry name" value="TLD"/>
    <property type="match status" value="1"/>
</dbReference>
<dbReference type="InterPro" id="IPR032867">
    <property type="entry name" value="DYW_dom"/>
</dbReference>
<feature type="repeat" description="PPR" evidence="2">
    <location>
        <begin position="400"/>
        <end position="434"/>
    </location>
</feature>
<dbReference type="OrthoDB" id="1912849at2759"/>
<dbReference type="Pfam" id="PF20431">
    <property type="entry name" value="E_motif"/>
    <property type="match status" value="1"/>
</dbReference>
<evidence type="ECO:0000256" key="1">
    <source>
        <dbReference type="ARBA" id="ARBA00022737"/>
    </source>
</evidence>
<gene>
    <name evidence="5" type="ORF">MUK42_20013</name>
</gene>
<dbReference type="Pfam" id="PF13041">
    <property type="entry name" value="PPR_2"/>
    <property type="match status" value="1"/>
</dbReference>
<dbReference type="PANTHER" id="PTHR47926">
    <property type="entry name" value="PENTATRICOPEPTIDE REPEAT-CONTAINING PROTEIN"/>
    <property type="match status" value="1"/>
</dbReference>
<keyword evidence="6" id="KW-1185">Reference proteome</keyword>
<dbReference type="Gene3D" id="1.25.40.10">
    <property type="entry name" value="Tetratricopeptide repeat domain"/>
    <property type="match status" value="3"/>
</dbReference>
<evidence type="ECO:0000256" key="3">
    <source>
        <dbReference type="SAM" id="MobiDB-lite"/>
    </source>
</evidence>
<accession>A0A9E7K2A5</accession>
<dbReference type="Proteomes" id="UP001055439">
    <property type="component" value="Chromosome 5"/>
</dbReference>
<evidence type="ECO:0000313" key="6">
    <source>
        <dbReference type="Proteomes" id="UP001055439"/>
    </source>
</evidence>
<proteinExistence type="predicted"/>
<feature type="domain" description="TLDc" evidence="4">
    <location>
        <begin position="642"/>
        <end position="807"/>
    </location>
</feature>
<dbReference type="PROSITE" id="PS51886">
    <property type="entry name" value="TLDC"/>
    <property type="match status" value="1"/>
</dbReference>
<dbReference type="InterPro" id="IPR046848">
    <property type="entry name" value="E_motif"/>
</dbReference>
<dbReference type="PANTHER" id="PTHR47926:SF464">
    <property type="entry name" value="DYW DOMAIN-CONTAINING PROTEIN"/>
    <property type="match status" value="1"/>
</dbReference>
<sequence length="813" mass="88926">MPAASSPPAMDPACLHARLIKASSTDRALHNNLITLYSLSPSTRPSALRLFRYLPFTPTAASWTALISAHSNDPAAALRLLVSMLRRPKIPSQASFSALLKTLSSSLPSFLSSGLQIHALAHKIALPRLPFSGSALVHFYCKARRPRDALNAFEEISDQDEVCYGALVVGLAQNHCAADALSVFATMRSDSAVSSTMYSVSGALRAAAHLAALEQSRIIHAHAAVAGLETSLVVSTALVDAYGKSGIASDARKVFEGMVTDANLVMWNAMLGAYAQQGDSERATQLFNDMLRQDFRPDEYTFLALLTACSNAGLADESERWIELMISRYGVVPGLEHYTCLVGVMARVGRLVDAERLALTMPCEPDAAVWRTLLSGSVVHHAVDMATVAGQRLLELDHRDDSAYVMLANIYSSTGKKDETAKVWTEMRDHGVKKEGGRSWIEVRGEVHVFIAGDRKHERMAEIYAKLMELMEEVGKLGYKETDEDLWYHSERLAVAFGVVSGSVPKGKSLRVVKNLRICGDCHEFFKYVSRVIDREIVVRDVNRYHMFQEGCCTLPCCFFVPLAIWSLFPVPPFVALPPLFVFLSIYATNRSKASSEAIFSFATAYQRVLVRDLGSGLRLRSPGSLAHAAGAMPLWKDKVARKLSRLLAENPSAPSPGPVDSAVAPPEPQGSTWKHGISLHTLLRNSINLPGPCLLIVGDMQGALFGGFFDGPLKPAPKLKYQGTSQTFVFTTIYGEPRLFRATGANRYYYLCLNDVLAFGGGGSFALSLDEDLLHGISGPCETFGNLCLAHSPEFELKNVEFKFMAFWEDDS</sequence>
<evidence type="ECO:0000259" key="4">
    <source>
        <dbReference type="PROSITE" id="PS51886"/>
    </source>
</evidence>
<dbReference type="InterPro" id="IPR002885">
    <property type="entry name" value="PPR_rpt"/>
</dbReference>
<dbReference type="Pfam" id="PF14432">
    <property type="entry name" value="DYW_deaminase"/>
    <property type="match status" value="1"/>
</dbReference>
<organism evidence="5 6">
    <name type="scientific">Musa troglodytarum</name>
    <name type="common">fe'i banana</name>
    <dbReference type="NCBI Taxonomy" id="320322"/>
    <lineage>
        <taxon>Eukaryota</taxon>
        <taxon>Viridiplantae</taxon>
        <taxon>Streptophyta</taxon>
        <taxon>Embryophyta</taxon>
        <taxon>Tracheophyta</taxon>
        <taxon>Spermatophyta</taxon>
        <taxon>Magnoliopsida</taxon>
        <taxon>Liliopsida</taxon>
        <taxon>Zingiberales</taxon>
        <taxon>Musaceae</taxon>
        <taxon>Musa</taxon>
    </lineage>
</organism>
<keyword evidence="1" id="KW-0677">Repeat</keyword>
<dbReference type="InterPro" id="IPR006571">
    <property type="entry name" value="TLDc_dom"/>
</dbReference>
<protein>
    <submittedName>
        <fullName evidence="5">Pentatricopeptide repeat-containing protein</fullName>
    </submittedName>
</protein>
<evidence type="ECO:0000313" key="5">
    <source>
        <dbReference type="EMBL" id="URE00967.1"/>
    </source>
</evidence>
<reference evidence="5" key="1">
    <citation type="submission" date="2022-05" db="EMBL/GenBank/DDBJ databases">
        <title>The Musa troglodytarum L. genome provides insights into the mechanism of non-climacteric behaviour and enrichment of carotenoids.</title>
        <authorList>
            <person name="Wang J."/>
        </authorList>
    </citation>
    <scope>NUCLEOTIDE SEQUENCE</scope>
    <source>
        <tissue evidence="5">Leaf</tissue>
    </source>
</reference>
<dbReference type="InterPro" id="IPR011990">
    <property type="entry name" value="TPR-like_helical_dom_sf"/>
</dbReference>
<dbReference type="FunFam" id="1.25.40.10:FF:000158">
    <property type="entry name" value="pentatricopeptide repeat-containing protein At2g33680"/>
    <property type="match status" value="1"/>
</dbReference>